<evidence type="ECO:0000256" key="2">
    <source>
        <dbReference type="ARBA" id="ARBA00023002"/>
    </source>
</evidence>
<dbReference type="GO" id="GO:0016616">
    <property type="term" value="F:oxidoreductase activity, acting on the CH-OH group of donors, NAD or NADP as acceptor"/>
    <property type="evidence" value="ECO:0007669"/>
    <property type="project" value="TreeGrafter"/>
</dbReference>
<comment type="caution">
    <text evidence="3">The sequence shown here is derived from an EMBL/GenBank/DDBJ whole genome shotgun (WGS) entry which is preliminary data.</text>
</comment>
<dbReference type="EMBL" id="JALJOS010000054">
    <property type="protein sequence ID" value="KAK9818825.1"/>
    <property type="molecule type" value="Genomic_DNA"/>
</dbReference>
<protein>
    <submittedName>
        <fullName evidence="3">Uncharacterized protein</fullName>
    </submittedName>
</protein>
<keyword evidence="4" id="KW-1185">Reference proteome</keyword>
<dbReference type="Gene3D" id="3.40.50.720">
    <property type="entry name" value="NAD(P)-binding Rossmann-like Domain"/>
    <property type="match status" value="1"/>
</dbReference>
<reference evidence="3 4" key="1">
    <citation type="journal article" date="2024" name="Nat. Commun.">
        <title>Phylogenomics reveals the evolutionary origins of lichenization in chlorophyte algae.</title>
        <authorList>
            <person name="Puginier C."/>
            <person name="Libourel C."/>
            <person name="Otte J."/>
            <person name="Skaloud P."/>
            <person name="Haon M."/>
            <person name="Grisel S."/>
            <person name="Petersen M."/>
            <person name="Berrin J.G."/>
            <person name="Delaux P.M."/>
            <person name="Dal Grande F."/>
            <person name="Keller J."/>
        </authorList>
    </citation>
    <scope>NUCLEOTIDE SEQUENCE [LARGE SCALE GENOMIC DNA]</scope>
    <source>
        <strain evidence="3 4">SAG 2145</strain>
    </source>
</reference>
<dbReference type="SUPFAM" id="SSF51735">
    <property type="entry name" value="NAD(P)-binding Rossmann-fold domains"/>
    <property type="match status" value="1"/>
</dbReference>
<dbReference type="Proteomes" id="UP001438707">
    <property type="component" value="Unassembled WGS sequence"/>
</dbReference>
<evidence type="ECO:0000313" key="4">
    <source>
        <dbReference type="Proteomes" id="UP001438707"/>
    </source>
</evidence>
<dbReference type="Pfam" id="PF00106">
    <property type="entry name" value="adh_short"/>
    <property type="match status" value="1"/>
</dbReference>
<evidence type="ECO:0000256" key="1">
    <source>
        <dbReference type="ARBA" id="ARBA00006484"/>
    </source>
</evidence>
<sequence length="264" mass="28386">MVHGGVFITGAASGIGRAWALRLSKKGYGITVVDLDLEGAEKTAEMIKSMGGEAQAIKCDLTSYVDQKHAFENHIKAYNTLDYVILNAGVPEQGDFLDPQNKNWDLPLNVLLEATLIGVRQAGLIMHATGTKGTICVTASDLSVKENAWFAPCYAAAKAGLLHFVWTMAEKFEKEHHIRLCALCPARADTPLVQSGYFHETNDMCDTGTDPALTANEVAEAGMILLEQPDKAGKAMLIESSGSIYALQFQTANRTPIGSVKGKA</sequence>
<dbReference type="PANTHER" id="PTHR44229:SF4">
    <property type="entry name" value="15-HYDROXYPROSTAGLANDIN DEHYDROGENASE [NAD(+)]"/>
    <property type="match status" value="1"/>
</dbReference>
<comment type="similarity">
    <text evidence="1">Belongs to the short-chain dehydrogenases/reductases (SDR) family.</text>
</comment>
<dbReference type="AlphaFoldDB" id="A0AAW1QBW7"/>
<dbReference type="PROSITE" id="PS00061">
    <property type="entry name" value="ADH_SHORT"/>
    <property type="match status" value="1"/>
</dbReference>
<dbReference type="InterPro" id="IPR036291">
    <property type="entry name" value="NAD(P)-bd_dom_sf"/>
</dbReference>
<proteinExistence type="inferred from homology"/>
<evidence type="ECO:0000313" key="3">
    <source>
        <dbReference type="EMBL" id="KAK9818825.1"/>
    </source>
</evidence>
<organism evidence="3 4">
    <name type="scientific">Apatococcus lobatus</name>
    <dbReference type="NCBI Taxonomy" id="904363"/>
    <lineage>
        <taxon>Eukaryota</taxon>
        <taxon>Viridiplantae</taxon>
        <taxon>Chlorophyta</taxon>
        <taxon>core chlorophytes</taxon>
        <taxon>Trebouxiophyceae</taxon>
        <taxon>Chlorellales</taxon>
        <taxon>Chlorellaceae</taxon>
        <taxon>Apatococcus</taxon>
    </lineage>
</organism>
<dbReference type="InterPro" id="IPR002347">
    <property type="entry name" value="SDR_fam"/>
</dbReference>
<dbReference type="PRINTS" id="PR00081">
    <property type="entry name" value="GDHRDH"/>
</dbReference>
<gene>
    <name evidence="3" type="ORF">WJX74_007209</name>
</gene>
<dbReference type="GO" id="GO:0005737">
    <property type="term" value="C:cytoplasm"/>
    <property type="evidence" value="ECO:0007669"/>
    <property type="project" value="TreeGrafter"/>
</dbReference>
<name>A0AAW1QBW7_9CHLO</name>
<dbReference type="PANTHER" id="PTHR44229">
    <property type="entry name" value="15-HYDROXYPROSTAGLANDIN DEHYDROGENASE [NAD(+)]"/>
    <property type="match status" value="1"/>
</dbReference>
<accession>A0AAW1QBW7</accession>
<dbReference type="InterPro" id="IPR020904">
    <property type="entry name" value="Sc_DH/Rdtase_CS"/>
</dbReference>
<keyword evidence="2" id="KW-0560">Oxidoreductase</keyword>